<evidence type="ECO:0000256" key="2">
    <source>
        <dbReference type="ARBA" id="ARBA00022485"/>
    </source>
</evidence>
<dbReference type="InterPro" id="IPR007197">
    <property type="entry name" value="rSAM"/>
</dbReference>
<dbReference type="NCBIfam" id="TIGR01212">
    <property type="entry name" value="TIGR01212 family radical SAM protein"/>
    <property type="match status" value="1"/>
</dbReference>
<dbReference type="GO" id="GO:0051539">
    <property type="term" value="F:4 iron, 4 sulfur cluster binding"/>
    <property type="evidence" value="ECO:0007669"/>
    <property type="project" value="UniProtKB-KW"/>
</dbReference>
<dbReference type="RefSeq" id="WP_142534398.1">
    <property type="nucleotide sequence ID" value="NZ_FXTB01000010.1"/>
</dbReference>
<evidence type="ECO:0000256" key="3">
    <source>
        <dbReference type="ARBA" id="ARBA00022691"/>
    </source>
</evidence>
<keyword evidence="2" id="KW-0004">4Fe-4S</keyword>
<dbReference type="InterPro" id="IPR006638">
    <property type="entry name" value="Elp3/MiaA/NifB-like_rSAM"/>
</dbReference>
<dbReference type="InterPro" id="IPR023404">
    <property type="entry name" value="rSAM_horseshoe"/>
</dbReference>
<protein>
    <recommendedName>
        <fullName evidence="7">Radical SAM core domain-containing protein</fullName>
    </recommendedName>
</protein>
<dbReference type="SMART" id="SM00729">
    <property type="entry name" value="Elp3"/>
    <property type="match status" value="1"/>
</dbReference>
<evidence type="ECO:0000256" key="5">
    <source>
        <dbReference type="ARBA" id="ARBA00023004"/>
    </source>
</evidence>
<organism evidence="8 9">
    <name type="scientific">Saccharicrinis carchari</name>
    <dbReference type="NCBI Taxonomy" id="1168039"/>
    <lineage>
        <taxon>Bacteria</taxon>
        <taxon>Pseudomonadati</taxon>
        <taxon>Bacteroidota</taxon>
        <taxon>Bacteroidia</taxon>
        <taxon>Marinilabiliales</taxon>
        <taxon>Marinilabiliaceae</taxon>
        <taxon>Saccharicrinis</taxon>
    </lineage>
</organism>
<dbReference type="Proteomes" id="UP000319040">
    <property type="component" value="Unassembled WGS sequence"/>
</dbReference>
<dbReference type="InterPro" id="IPR058240">
    <property type="entry name" value="rSAM_sf"/>
</dbReference>
<dbReference type="AlphaFoldDB" id="A0A521EPU0"/>
<keyword evidence="6" id="KW-0411">Iron-sulfur</keyword>
<dbReference type="Gene3D" id="3.80.30.20">
    <property type="entry name" value="tm_1862 like domain"/>
    <property type="match status" value="1"/>
</dbReference>
<keyword evidence="4" id="KW-0479">Metal-binding</keyword>
<sequence>MEYAWGHARRFNDYSSYLKRMFDQRVQKISVDAGFTCPNRDGAKGKGGCTFCNNNTFNPAYCSPQDSITSQIEKGINFFAPKYKTQYYLAYFQAYSNTYDSIEILKKRYNEALVHPQVIGLVIGTRPDCVSNELLTFLSELNRHYHVIIEYGIESTLNKTLNTINRGHDYESGVEAIQKTSDAGINVGAHLILGLPGESREEILQHAVKISALPLNYLKLHQLQLVRGSKMGREYLKKPDSVKLYEEDEYIELVVDFLELLNPNIVLERFVSQSPKDLLIAPKWGSKNFEFVAKVDKRLKQRDTWQGKLFMERFLR</sequence>
<name>A0A521EPU0_SACCC</name>
<dbReference type="OrthoDB" id="9801689at2"/>
<accession>A0A521EPU0</accession>
<dbReference type="SFLD" id="SFLDG01086">
    <property type="entry name" value="elongater_protein-like"/>
    <property type="match status" value="1"/>
</dbReference>
<dbReference type="GO" id="GO:0003824">
    <property type="term" value="F:catalytic activity"/>
    <property type="evidence" value="ECO:0007669"/>
    <property type="project" value="InterPro"/>
</dbReference>
<keyword evidence="5" id="KW-0408">Iron</keyword>
<dbReference type="SFLD" id="SFLDS00029">
    <property type="entry name" value="Radical_SAM"/>
    <property type="match status" value="1"/>
</dbReference>
<dbReference type="SFLD" id="SFLDG01091">
    <property type="entry name" value="uncharacterized_CHP01210-like"/>
    <property type="match status" value="1"/>
</dbReference>
<dbReference type="PROSITE" id="PS51918">
    <property type="entry name" value="RADICAL_SAM"/>
    <property type="match status" value="1"/>
</dbReference>
<evidence type="ECO:0000256" key="1">
    <source>
        <dbReference type="ARBA" id="ARBA00001966"/>
    </source>
</evidence>
<dbReference type="InterPro" id="IPR005911">
    <property type="entry name" value="YhcC-like"/>
</dbReference>
<dbReference type="InterPro" id="IPR032432">
    <property type="entry name" value="Radical_SAM_C"/>
</dbReference>
<evidence type="ECO:0000256" key="4">
    <source>
        <dbReference type="ARBA" id="ARBA00022723"/>
    </source>
</evidence>
<dbReference type="PANTHER" id="PTHR11135:SF1">
    <property type="entry name" value="PROTEIN YHCC"/>
    <property type="match status" value="1"/>
</dbReference>
<gene>
    <name evidence="8" type="ORF">SAMN06265379_11078</name>
</gene>
<dbReference type="EMBL" id="FXTB01000010">
    <property type="protein sequence ID" value="SMO85938.1"/>
    <property type="molecule type" value="Genomic_DNA"/>
</dbReference>
<dbReference type="InterPro" id="IPR039661">
    <property type="entry name" value="ELP3"/>
</dbReference>
<feature type="domain" description="Radical SAM core" evidence="7">
    <location>
        <begin position="21"/>
        <end position="264"/>
    </location>
</feature>
<dbReference type="SUPFAM" id="SSF102114">
    <property type="entry name" value="Radical SAM enzymes"/>
    <property type="match status" value="1"/>
</dbReference>
<evidence type="ECO:0000313" key="9">
    <source>
        <dbReference type="Proteomes" id="UP000319040"/>
    </source>
</evidence>
<keyword evidence="3" id="KW-0949">S-adenosyl-L-methionine</keyword>
<proteinExistence type="predicted"/>
<comment type="cofactor">
    <cofactor evidence="1">
        <name>[4Fe-4S] cluster</name>
        <dbReference type="ChEBI" id="CHEBI:49883"/>
    </cofactor>
</comment>
<evidence type="ECO:0000259" key="7">
    <source>
        <dbReference type="PROSITE" id="PS51918"/>
    </source>
</evidence>
<dbReference type="Pfam" id="PF04055">
    <property type="entry name" value="Radical_SAM"/>
    <property type="match status" value="1"/>
</dbReference>
<evidence type="ECO:0000256" key="6">
    <source>
        <dbReference type="ARBA" id="ARBA00023014"/>
    </source>
</evidence>
<reference evidence="8 9" key="1">
    <citation type="submission" date="2017-05" db="EMBL/GenBank/DDBJ databases">
        <authorList>
            <person name="Varghese N."/>
            <person name="Submissions S."/>
        </authorList>
    </citation>
    <scope>NUCLEOTIDE SEQUENCE [LARGE SCALE GENOMIC DNA]</scope>
    <source>
        <strain evidence="8 9">DSM 27040</strain>
    </source>
</reference>
<keyword evidence="9" id="KW-1185">Reference proteome</keyword>
<dbReference type="Pfam" id="PF16199">
    <property type="entry name" value="Radical_SAM_C"/>
    <property type="match status" value="1"/>
</dbReference>
<dbReference type="PANTHER" id="PTHR11135">
    <property type="entry name" value="HISTONE ACETYLTRANSFERASE-RELATED"/>
    <property type="match status" value="1"/>
</dbReference>
<dbReference type="GO" id="GO:0046872">
    <property type="term" value="F:metal ion binding"/>
    <property type="evidence" value="ECO:0007669"/>
    <property type="project" value="UniProtKB-KW"/>
</dbReference>
<evidence type="ECO:0000313" key="8">
    <source>
        <dbReference type="EMBL" id="SMO85938.1"/>
    </source>
</evidence>